<protein>
    <submittedName>
        <fullName evidence="4">DUF2087 domain-containing protein</fullName>
    </submittedName>
</protein>
<dbReference type="EMBL" id="JAFLVT010000004">
    <property type="protein sequence ID" value="MBO0448388.1"/>
    <property type="molecule type" value="Genomic_DNA"/>
</dbReference>
<evidence type="ECO:0000256" key="2">
    <source>
        <dbReference type="ARBA" id="ARBA00023163"/>
    </source>
</evidence>
<dbReference type="Gene3D" id="1.10.10.10">
    <property type="entry name" value="Winged helix-like DNA-binding domain superfamily/Winged helix DNA-binding domain"/>
    <property type="match status" value="1"/>
</dbReference>
<evidence type="ECO:0000256" key="1">
    <source>
        <dbReference type="ARBA" id="ARBA00023015"/>
    </source>
</evidence>
<reference evidence="4 5" key="1">
    <citation type="submission" date="2021-03" db="EMBL/GenBank/DDBJ databases">
        <title>Enterococcal diversity collection.</title>
        <authorList>
            <person name="Gilmore M.S."/>
            <person name="Schwartzman J."/>
            <person name="Van Tyne D."/>
            <person name="Martin M."/>
            <person name="Earl A.M."/>
            <person name="Manson A.L."/>
            <person name="Straub T."/>
            <person name="Salamzade R."/>
            <person name="Saavedra J."/>
            <person name="Lebreton F."/>
            <person name="Prichula J."/>
            <person name="Schaufler K."/>
            <person name="Gaca A."/>
            <person name="Sgardioli B."/>
            <person name="Wagenaar J."/>
            <person name="Strong T."/>
        </authorList>
    </citation>
    <scope>NUCLEOTIDE SEQUENCE [LARGE SCALE GENOMIC DNA]</scope>
    <source>
        <strain evidence="4 5">MJM12</strain>
    </source>
</reference>
<sequence>MLVYLQINIIFVEVNKVEDVVIQEYLRGFSRHKEYQCLYCETTAEIGCVYPYGKKFLTAEKYMEVHVMDAHQGPLAALLQLPKETTGLSETQQEILMLFAQNVEDKFIAQRLGVTASTVRNHRFKLKEKQKQSQVFLSIMTLLAQPDVILPHQNAKMLDDRYNITPEEQEKVLTTYRDASGYIKTFPAKEKRKLILLADIVTHFEWDKNYHESSLNDILKQYVADFATVRRYLIEYGFMHRTQDGSSYWRAK</sequence>
<keyword evidence="5" id="KW-1185">Reference proteome</keyword>
<evidence type="ECO:0000313" key="4">
    <source>
        <dbReference type="EMBL" id="MBO0448388.1"/>
    </source>
</evidence>
<keyword evidence="1" id="KW-0805">Transcription regulation</keyword>
<name>A0ABS3H5I8_9ENTE</name>
<keyword evidence="2" id="KW-0804">Transcription</keyword>
<accession>A0ABS3H5I8</accession>
<gene>
    <name evidence="4" type="ORF">JZO76_02455</name>
</gene>
<proteinExistence type="predicted"/>
<dbReference type="InterPro" id="IPR036388">
    <property type="entry name" value="WH-like_DNA-bd_sf"/>
</dbReference>
<evidence type="ECO:0000259" key="3">
    <source>
        <dbReference type="Pfam" id="PF09860"/>
    </source>
</evidence>
<evidence type="ECO:0000313" key="5">
    <source>
        <dbReference type="Proteomes" id="UP000664256"/>
    </source>
</evidence>
<dbReference type="InterPro" id="IPR018656">
    <property type="entry name" value="DUF2087"/>
</dbReference>
<dbReference type="InterPro" id="IPR016032">
    <property type="entry name" value="Sig_transdc_resp-reg_C-effctor"/>
</dbReference>
<dbReference type="Pfam" id="PF09860">
    <property type="entry name" value="DUF2087"/>
    <property type="match status" value="1"/>
</dbReference>
<dbReference type="SUPFAM" id="SSF46894">
    <property type="entry name" value="C-terminal effector domain of the bipartite response regulators"/>
    <property type="match status" value="1"/>
</dbReference>
<dbReference type="Proteomes" id="UP000664256">
    <property type="component" value="Unassembled WGS sequence"/>
</dbReference>
<organism evidence="4 5">
    <name type="scientific">Candidatus Enterococcus myersii</name>
    <dbReference type="NCBI Taxonomy" id="2815322"/>
    <lineage>
        <taxon>Bacteria</taxon>
        <taxon>Bacillati</taxon>
        <taxon>Bacillota</taxon>
        <taxon>Bacilli</taxon>
        <taxon>Lactobacillales</taxon>
        <taxon>Enterococcaceae</taxon>
        <taxon>Enterococcus</taxon>
    </lineage>
</organism>
<feature type="domain" description="DUF2087" evidence="3">
    <location>
        <begin position="183"/>
        <end position="250"/>
    </location>
</feature>
<comment type="caution">
    <text evidence="4">The sequence shown here is derived from an EMBL/GenBank/DDBJ whole genome shotgun (WGS) entry which is preliminary data.</text>
</comment>